<reference evidence="1 2" key="1">
    <citation type="submission" date="2024-03" db="EMBL/GenBank/DDBJ databases">
        <title>Human intestinal bacterial collection.</title>
        <authorList>
            <person name="Pauvert C."/>
            <person name="Hitch T.C.A."/>
            <person name="Clavel T."/>
        </authorList>
    </citation>
    <scope>NUCLEOTIDE SEQUENCE [LARGE SCALE GENOMIC DNA]</scope>
    <source>
        <strain evidence="1 2">CLA-AA-H192</strain>
    </source>
</reference>
<comment type="caution">
    <text evidence="1">The sequence shown here is derived from an EMBL/GenBank/DDBJ whole genome shotgun (WGS) entry which is preliminary data.</text>
</comment>
<dbReference type="Proteomes" id="UP001491552">
    <property type="component" value="Unassembled WGS sequence"/>
</dbReference>
<protein>
    <submittedName>
        <fullName evidence="1">Uncharacterized protein</fullName>
    </submittedName>
</protein>
<proteinExistence type="predicted"/>
<accession>A0ABV1G7E3</accession>
<sequence length="44" mass="5018">MDKAKKEALQELLRLLADNPDLADRITITIKPNSKPQQGERQET</sequence>
<organism evidence="1 2">
    <name type="scientific">Faecousia intestinalis</name>
    <dbReference type="NCBI Taxonomy" id="3133167"/>
    <lineage>
        <taxon>Bacteria</taxon>
        <taxon>Bacillati</taxon>
        <taxon>Bacillota</taxon>
        <taxon>Clostridia</taxon>
        <taxon>Eubacteriales</taxon>
        <taxon>Oscillospiraceae</taxon>
        <taxon>Faecousia</taxon>
    </lineage>
</organism>
<name>A0ABV1G7E3_9FIRM</name>
<gene>
    <name evidence="1" type="ORF">WMO66_08825</name>
</gene>
<evidence type="ECO:0000313" key="2">
    <source>
        <dbReference type="Proteomes" id="UP001491552"/>
    </source>
</evidence>
<keyword evidence="2" id="KW-1185">Reference proteome</keyword>
<evidence type="ECO:0000313" key="1">
    <source>
        <dbReference type="EMBL" id="MEQ2511348.1"/>
    </source>
</evidence>
<dbReference type="RefSeq" id="WP_256152932.1">
    <property type="nucleotide sequence ID" value="NZ_JBBMFF010000225.1"/>
</dbReference>
<dbReference type="EMBL" id="JBBMFF010000225">
    <property type="protein sequence ID" value="MEQ2511348.1"/>
    <property type="molecule type" value="Genomic_DNA"/>
</dbReference>